<sequence length="73" mass="8238">MEKTTNMQEVQQLDVYDCIENISNGVSIILNATLDILVNKRTISKYQKMLISHGIKSILEGLLTLISAFILKK</sequence>
<organism evidence="3 4">
    <name type="scientific">Xenorhabdus mauleonii</name>
    <dbReference type="NCBI Taxonomy" id="351675"/>
    <lineage>
        <taxon>Bacteria</taxon>
        <taxon>Pseudomonadati</taxon>
        <taxon>Pseudomonadota</taxon>
        <taxon>Gammaproteobacteria</taxon>
        <taxon>Enterobacterales</taxon>
        <taxon>Morganellaceae</taxon>
        <taxon>Xenorhabdus</taxon>
    </lineage>
</organism>
<proteinExistence type="predicted"/>
<evidence type="ECO:0000256" key="1">
    <source>
        <dbReference type="SAM" id="Phobius"/>
    </source>
</evidence>
<keyword evidence="1" id="KW-0812">Transmembrane</keyword>
<evidence type="ECO:0000313" key="2">
    <source>
        <dbReference type="EMBL" id="PHM45789.1"/>
    </source>
</evidence>
<evidence type="ECO:0000313" key="4">
    <source>
        <dbReference type="Proteomes" id="UP000198919"/>
    </source>
</evidence>
<name>A0A1I3N477_9GAMM</name>
<keyword evidence="1" id="KW-0472">Membrane</keyword>
<dbReference type="EMBL" id="NITY01000001">
    <property type="protein sequence ID" value="PHM45789.1"/>
    <property type="molecule type" value="Genomic_DNA"/>
</dbReference>
<keyword evidence="1" id="KW-1133">Transmembrane helix</keyword>
<keyword evidence="5" id="KW-1185">Reference proteome</keyword>
<dbReference type="STRING" id="351675.SAMN05421680_10583"/>
<protein>
    <submittedName>
        <fullName evidence="3">Uncharacterized protein</fullName>
    </submittedName>
</protein>
<reference evidence="3" key="1">
    <citation type="submission" date="2016-10" db="EMBL/GenBank/DDBJ databases">
        <authorList>
            <person name="de Groot N.N."/>
        </authorList>
    </citation>
    <scope>NUCLEOTIDE SEQUENCE [LARGE SCALE GENOMIC DNA]</scope>
    <source>
        <strain evidence="3">DSM 17908</strain>
    </source>
</reference>
<accession>A0A1I3N477</accession>
<evidence type="ECO:0000313" key="3">
    <source>
        <dbReference type="EMBL" id="SFJ03942.1"/>
    </source>
</evidence>
<dbReference type="Proteomes" id="UP000224607">
    <property type="component" value="Unassembled WGS sequence"/>
</dbReference>
<dbReference type="EMBL" id="FORG01000005">
    <property type="protein sequence ID" value="SFJ03942.1"/>
    <property type="molecule type" value="Genomic_DNA"/>
</dbReference>
<feature type="transmembrane region" description="Helical" evidence="1">
    <location>
        <begin position="50"/>
        <end position="71"/>
    </location>
</feature>
<reference evidence="2 5" key="3">
    <citation type="journal article" date="2017" name="Nat. Microbiol.">
        <title>Natural product diversity associated with the nematode symbionts Photorhabdus and Xenorhabdus.</title>
        <authorList>
            <person name="Tobias N.J."/>
            <person name="Wolff H."/>
            <person name="Djahanschiri B."/>
            <person name="Grundmann F."/>
            <person name="Kronenwerth M."/>
            <person name="Shi Y.M."/>
            <person name="Simonyi S."/>
            <person name="Grun P."/>
            <person name="Shapiro-Ilan D."/>
            <person name="Pidot S.J."/>
            <person name="Stinear T.P."/>
            <person name="Ebersberger I."/>
            <person name="Bode H.B."/>
        </authorList>
    </citation>
    <scope>NUCLEOTIDE SEQUENCE [LARGE SCALE GENOMIC DNA]</scope>
    <source>
        <strain evidence="2 5">DSM 17908</strain>
    </source>
</reference>
<evidence type="ECO:0000313" key="5">
    <source>
        <dbReference type="Proteomes" id="UP000224607"/>
    </source>
</evidence>
<dbReference type="Proteomes" id="UP000198919">
    <property type="component" value="Unassembled WGS sequence"/>
</dbReference>
<gene>
    <name evidence="3" type="ORF">SAMN05421680_10583</name>
    <name evidence="2" type="ORF">Xmau_00177</name>
</gene>
<dbReference type="AlphaFoldDB" id="A0A1I3N477"/>
<dbReference type="RefSeq" id="WP_092509209.1">
    <property type="nucleotide sequence ID" value="NZ_CAWNQB010000001.1"/>
</dbReference>
<reference evidence="4" key="2">
    <citation type="submission" date="2016-10" db="EMBL/GenBank/DDBJ databases">
        <authorList>
            <person name="Varghese N."/>
            <person name="Submissions S."/>
        </authorList>
    </citation>
    <scope>NUCLEOTIDE SEQUENCE [LARGE SCALE GENOMIC DNA]</scope>
    <source>
        <strain evidence="4">DSM 17908</strain>
    </source>
</reference>